<gene>
    <name evidence="2" type="ORF">W59_32638</name>
</gene>
<comment type="caution">
    <text evidence="2">The sequence shown here is derived from an EMBL/GenBank/DDBJ whole genome shotgun (WGS) entry which is preliminary data.</text>
</comment>
<proteinExistence type="predicted"/>
<evidence type="ECO:0000256" key="1">
    <source>
        <dbReference type="SAM" id="MobiDB-lite"/>
    </source>
</evidence>
<accession>I0WBN3</accession>
<evidence type="ECO:0000313" key="3">
    <source>
        <dbReference type="Proteomes" id="UP000006447"/>
    </source>
</evidence>
<sequence>MAGRHHLREGNDTEHQGVTLEMTGPWPPYAFAGIDQANP</sequence>
<dbReference type="EMBL" id="AJJH01000168">
    <property type="protein sequence ID" value="EID73799.1"/>
    <property type="molecule type" value="Genomic_DNA"/>
</dbReference>
<evidence type="ECO:0000313" key="2">
    <source>
        <dbReference type="EMBL" id="EID73799.1"/>
    </source>
</evidence>
<reference evidence="2 3" key="1">
    <citation type="journal article" date="2012" name="J. Bacteriol.">
        <title>Draft genome sequence of the nitrophenol-degrading actinomycete Rhodococcus imtechensis RKJ300.</title>
        <authorList>
            <person name="Vikram S."/>
            <person name="Kumar S."/>
            <person name="Subramanian S."/>
            <person name="Raghava G.P."/>
        </authorList>
    </citation>
    <scope>NUCLEOTIDE SEQUENCE [LARGE SCALE GENOMIC DNA]</scope>
    <source>
        <strain evidence="2 3">RKJ300</strain>
    </source>
</reference>
<dbReference type="AlphaFoldDB" id="I0WBN3"/>
<dbReference type="PATRIC" id="fig|1165867.3.peg.6689"/>
<name>I0WBN3_RHOOP</name>
<dbReference type="Proteomes" id="UP000006447">
    <property type="component" value="Unassembled WGS sequence"/>
</dbReference>
<protein>
    <submittedName>
        <fullName evidence="2">Gas vesicle synthesis protein GvpL</fullName>
    </submittedName>
</protein>
<feature type="region of interest" description="Disordered" evidence="1">
    <location>
        <begin position="1"/>
        <end position="25"/>
    </location>
</feature>
<organism evidence="2 3">
    <name type="scientific">Rhodococcus opacus RKJ300 = JCM 13270</name>
    <dbReference type="NCBI Taxonomy" id="1165867"/>
    <lineage>
        <taxon>Bacteria</taxon>
        <taxon>Bacillati</taxon>
        <taxon>Actinomycetota</taxon>
        <taxon>Actinomycetes</taxon>
        <taxon>Mycobacteriales</taxon>
        <taxon>Nocardiaceae</taxon>
        <taxon>Rhodococcus</taxon>
    </lineage>
</organism>